<keyword evidence="2" id="KW-1185">Reference proteome</keyword>
<evidence type="ECO:0000313" key="1">
    <source>
        <dbReference type="EMBL" id="KAJ3548655.1"/>
    </source>
</evidence>
<gene>
    <name evidence="1" type="ORF">NM208_g892</name>
</gene>
<name>A0ACC1SXQ6_9HYPO</name>
<reference evidence="1" key="1">
    <citation type="submission" date="2022-08" db="EMBL/GenBank/DDBJ databases">
        <title>Genome Sequence of Fusarium decemcellulare.</title>
        <authorList>
            <person name="Buettner E."/>
        </authorList>
    </citation>
    <scope>NUCLEOTIDE SEQUENCE</scope>
    <source>
        <strain evidence="1">Babe19</strain>
    </source>
</reference>
<dbReference type="Proteomes" id="UP001148629">
    <property type="component" value="Unassembled WGS sequence"/>
</dbReference>
<sequence>MRGRHKHIGAPKDGRAAVENLSSLARTQRNKWLRRWALRQSTDPSTALSLCNAGYSPIYRLPGEILLLILQMVVNDDWIAFFGLRQVSRLFRRVTGDQQFREHSFSIYKDCRYCDEQKRVWGGVLETCLARNKPGNCFDRTISQLSRRIILKAIRSRMHSDLFCENCQEILCWSMDIYLLRPACKFSAVADWNWLYCSGCYLKHPSAAFSAEQKSTREQERVCIGRQGHVRLCNHEVITWADIETSINQYHPKTFTDTLRICRHPSHLGGCKTEREDEDSWPRAELSYANGKATFLELRWRPHTHSLLEKKGRLCAQGMRSAIQRFRRDAAQFILPAQAEFHIPEMEMFPTTKGCDCLRYDRPQLLPSQLEEDADDYESRRTHCHQRITEFGGTGSLHQLRWLNNAPTSLKICPCSHSWRTVDAGKAKDQHQNLAEVFRAHLCGFVRLRVNVSVSAQTTADVEITIRSRIFVFSSSGFILSGWAVLILRLMLIVSALAPLPRRFVLNFAMNQPYGSKVLTRQVKGKQHKQVPVTRPLTMASSSIVSQTLKSITGVKLKQISKQKAAYEAAKRELLEATDGETNPERARILVEGAAKLPAMAPLTSNYNICLDNLKRFLEQAELDVSISPHLMERYERSVRAELERNSEKYRYAELYGKLVMEWISSEPPADGDSQGRSEMHDQRAAWEAYVFEPKETDKVAIQAALHKWFHESSKDVSRAFNDLVIGFQDFQKSWDDEIHFDEQSLKNCMRSLQNSGLLNDEKRTELLEVLNNKVVLNEMVDVLNMRMRMRDSWSWDSDCVVEQRRHLNGRFRFFSDEDVLQTIFLYYIGRKWAVEARKLLMKFFLNPKVMKPASRSMNRQETRRREFFLASQGGAGPGVTSDSVHLKLDKMYKDQVLLSQLPNSMEELRSGYDQEEAAGDIDLALDLDFGLESDNAGQEARKSHIDVVQDLLKTIQSDVLLRKRLGQDTAVIRSDFKWFGPSTPHASIFSVLEFLGVNEEWLDFFRRSLECPLRFHGEDEEQPARLRKRGLPLSTPIADFMAESMLFCLDFAVNQEVDGARLWRLHDDMWIWDSPDKCVRAWSVVADFSRLFGLDPNKEKTGSAVIKAVEAVATSDTSSGLPAGDVSWGFLKLEPAGGRFVIDQAKVDTHINELRIQLEGCKTVFDWIHAWNVYGCRFFMTNFGSLANCYSVTHVDNILRTLRHVQESVFQESVGERLKKILGQRFGVTDVTDGFIYYPVSLGGLGLRNPFISYYMYRGPMLNPDEVITRYLEDEEAEYRSAKAAFESPDHNAQGDNIALGVVGDMEDKAVEDVDLDYAGNASDEEFQPEPEGEQWRSDNMDLDPIDLESEPFFSFGEYTRHRSRTSKLFGDTLEKLRSRPEAKTLDKPSNIDLPVDWWGLSQEDQWVTLQHAEEVVSKFGSMTIVEGELLPRGVLDMLTQSRFKWSN</sequence>
<dbReference type="EMBL" id="JANRMS010000042">
    <property type="protein sequence ID" value="KAJ3548655.1"/>
    <property type="molecule type" value="Genomic_DNA"/>
</dbReference>
<proteinExistence type="predicted"/>
<evidence type="ECO:0000313" key="2">
    <source>
        <dbReference type="Proteomes" id="UP001148629"/>
    </source>
</evidence>
<protein>
    <submittedName>
        <fullName evidence="1">Uncharacterized protein</fullName>
    </submittedName>
</protein>
<comment type="caution">
    <text evidence="1">The sequence shown here is derived from an EMBL/GenBank/DDBJ whole genome shotgun (WGS) entry which is preliminary data.</text>
</comment>
<accession>A0ACC1SXQ6</accession>
<organism evidence="1 2">
    <name type="scientific">Fusarium decemcellulare</name>
    <dbReference type="NCBI Taxonomy" id="57161"/>
    <lineage>
        <taxon>Eukaryota</taxon>
        <taxon>Fungi</taxon>
        <taxon>Dikarya</taxon>
        <taxon>Ascomycota</taxon>
        <taxon>Pezizomycotina</taxon>
        <taxon>Sordariomycetes</taxon>
        <taxon>Hypocreomycetidae</taxon>
        <taxon>Hypocreales</taxon>
        <taxon>Nectriaceae</taxon>
        <taxon>Fusarium</taxon>
        <taxon>Fusarium decemcellulare species complex</taxon>
    </lineage>
</organism>